<accession>A0A6M5YXX3</accession>
<dbReference type="EMBL" id="CP053452">
    <property type="protein sequence ID" value="QJW98738.1"/>
    <property type="molecule type" value="Genomic_DNA"/>
</dbReference>
<proteinExistence type="predicted"/>
<keyword evidence="1" id="KW-0030">Aminoacyl-tRNA synthetase</keyword>
<protein>
    <submittedName>
        <fullName evidence="1">Alanyl-tRNA synthetase</fullName>
    </submittedName>
</protein>
<keyword evidence="1" id="KW-0436">Ligase</keyword>
<evidence type="ECO:0000313" key="1">
    <source>
        <dbReference type="EMBL" id="QJW98738.1"/>
    </source>
</evidence>
<reference evidence="2" key="1">
    <citation type="submission" date="2020-05" db="EMBL/GenBank/DDBJ databases">
        <title>Frigoriglobus tundricola gen. nov., sp. nov., a psychrotolerant cellulolytic planctomycete of the family Gemmataceae with two divergent copies of 16S rRNA gene.</title>
        <authorList>
            <person name="Kulichevskaya I.S."/>
            <person name="Ivanova A.A."/>
            <person name="Naumoff D.G."/>
            <person name="Beletsky A.V."/>
            <person name="Rijpstra W.I.C."/>
            <person name="Sinninghe Damste J.S."/>
            <person name="Mardanov A.V."/>
            <person name="Ravin N.V."/>
            <person name="Dedysh S.N."/>
        </authorList>
    </citation>
    <scope>NUCLEOTIDE SEQUENCE [LARGE SCALE GENOMIC DNA]</scope>
    <source>
        <strain evidence="2">PL17</strain>
    </source>
</reference>
<keyword evidence="2" id="KW-1185">Reference proteome</keyword>
<sequence length="76" mass="7859">MPDPVLTEGFDATFRFLGRALAASVLCPCAALRADDAEDRAVALVTKLGGKVTREAKAPGKPVTAVDRIHDPGAAV</sequence>
<dbReference type="KEGG" id="ftj:FTUN_6333"/>
<name>A0A6M5YXX3_9BACT</name>
<organism evidence="1 2">
    <name type="scientific">Frigoriglobus tundricola</name>
    <dbReference type="NCBI Taxonomy" id="2774151"/>
    <lineage>
        <taxon>Bacteria</taxon>
        <taxon>Pseudomonadati</taxon>
        <taxon>Planctomycetota</taxon>
        <taxon>Planctomycetia</taxon>
        <taxon>Gemmatales</taxon>
        <taxon>Gemmataceae</taxon>
        <taxon>Frigoriglobus</taxon>
    </lineage>
</organism>
<dbReference type="AlphaFoldDB" id="A0A6M5YXX3"/>
<dbReference type="GO" id="GO:0004812">
    <property type="term" value="F:aminoacyl-tRNA ligase activity"/>
    <property type="evidence" value="ECO:0007669"/>
    <property type="project" value="UniProtKB-KW"/>
</dbReference>
<gene>
    <name evidence="1" type="ORF">FTUN_6333</name>
</gene>
<dbReference type="Proteomes" id="UP000503447">
    <property type="component" value="Chromosome"/>
</dbReference>
<evidence type="ECO:0000313" key="2">
    <source>
        <dbReference type="Proteomes" id="UP000503447"/>
    </source>
</evidence>
<dbReference type="RefSeq" id="WP_171468883.1">
    <property type="nucleotide sequence ID" value="NZ_CP053452.2"/>
</dbReference>